<dbReference type="GO" id="GO:0003723">
    <property type="term" value="F:RNA binding"/>
    <property type="evidence" value="ECO:0007669"/>
    <property type="project" value="TreeGrafter"/>
</dbReference>
<dbReference type="SUPFAM" id="SSF89550">
    <property type="entry name" value="PHP domain-like"/>
    <property type="match status" value="1"/>
</dbReference>
<dbReference type="Proteomes" id="UP001497516">
    <property type="component" value="Chromosome 7"/>
</dbReference>
<dbReference type="AlphaFoldDB" id="A0AAV2FZ31"/>
<feature type="compositionally biased region" description="Polar residues" evidence="6">
    <location>
        <begin position="599"/>
        <end position="612"/>
    </location>
</feature>
<evidence type="ECO:0000256" key="2">
    <source>
        <dbReference type="ARBA" id="ARBA00007331"/>
    </source>
</evidence>
<dbReference type="PANTHER" id="PTHR13031:SF0">
    <property type="entry name" value="RIBONUCLEASE P PROTEIN SUBUNIT P30"/>
    <property type="match status" value="1"/>
</dbReference>
<keyword evidence="5" id="KW-0539">Nucleus</keyword>
<evidence type="ECO:0000256" key="5">
    <source>
        <dbReference type="ARBA" id="ARBA00023242"/>
    </source>
</evidence>
<dbReference type="InterPro" id="IPR016195">
    <property type="entry name" value="Pol/histidinol_Pase-like"/>
</dbReference>
<dbReference type="Pfam" id="PF01876">
    <property type="entry name" value="RNase_P_p30"/>
    <property type="match status" value="1"/>
</dbReference>
<keyword evidence="3" id="KW-0819">tRNA processing</keyword>
<comment type="similarity">
    <text evidence="2">Belongs to the eukaryotic/archaeal RNase P protein component 3 family.</text>
</comment>
<sequence length="649" mass="71538">MGFFDLNIPYETSLSSKATRMKLVIKAMELGYSGVAYNRTMRGVMSDHDRCSIPLLSFSSLLSIVPSLASSVSFHRELLGVSRNTPFRQYTRLTVCVDSPAQAQVLNSGNPILKSYDVVAVKPTNQVAFDHACEKSEVDIIAIDFSEKLPFRLKMSMVKAAVERGVYFEIIYSDLIAERRQMIPNATLLVDWTRGKNLIFSSAASSVNEIRGPYDVANLLSMLLGLSMERAKAAISKNCRNLLTNSLRKRYFYKEAIRVEPLSSGQTFDSNNPFSMDWLMWDPISSGEGDLQLDDVPVAVKASKTMKAIDFDSIIDSTSSHGGGFLMGSKFLELTPASVEVPEKLDGDHPLTCHISEALPQNQISCSENSQEARLPDAEATAIHSDEIWRAKSTDGKEAAILDGLENSVSLAKTEGHDSSLQHISSSLSNSQNDDTVYRKSVMPIEAMPPCTSGAKTDVSGNTDFLSQIDKCMKPQGFDAEVDTTSVDQDVEVILEPQKDAQACTNHSGTELMEYENNSVSVEHKLSLPLSSSVIPRDASPTANYSSTEDVQMKELDQREVNRDIILLSDEDVKDDSQVASSLTFEEQSSQEQHHGKAQGNNLTSVPSSSGRTKAKLKKTTVLLPFKRLLHPIAFKKKGKRPEHRRMLA</sequence>
<dbReference type="GO" id="GO:0005655">
    <property type="term" value="C:nucleolar ribonuclease P complex"/>
    <property type="evidence" value="ECO:0007669"/>
    <property type="project" value="TreeGrafter"/>
</dbReference>
<reference evidence="7 8" key="1">
    <citation type="submission" date="2024-04" db="EMBL/GenBank/DDBJ databases">
        <authorList>
            <person name="Fracassetti M."/>
        </authorList>
    </citation>
    <scope>NUCLEOTIDE SEQUENCE [LARGE SCALE GENOMIC DNA]</scope>
</reference>
<accession>A0AAV2FZ31</accession>
<dbReference type="FunFam" id="3.20.20.140:FF:000044">
    <property type="entry name" value="Polymerase/histidinol phosphatase-like protein"/>
    <property type="match status" value="1"/>
</dbReference>
<dbReference type="GO" id="GO:0008033">
    <property type="term" value="P:tRNA processing"/>
    <property type="evidence" value="ECO:0007669"/>
    <property type="project" value="UniProtKB-KW"/>
</dbReference>
<comment type="subcellular location">
    <subcellularLocation>
        <location evidence="1">Nucleus</location>
    </subcellularLocation>
</comment>
<evidence type="ECO:0000256" key="4">
    <source>
        <dbReference type="ARBA" id="ARBA00022801"/>
    </source>
</evidence>
<organism evidence="7 8">
    <name type="scientific">Linum trigynum</name>
    <dbReference type="NCBI Taxonomy" id="586398"/>
    <lineage>
        <taxon>Eukaryota</taxon>
        <taxon>Viridiplantae</taxon>
        <taxon>Streptophyta</taxon>
        <taxon>Embryophyta</taxon>
        <taxon>Tracheophyta</taxon>
        <taxon>Spermatophyta</taxon>
        <taxon>Magnoliopsida</taxon>
        <taxon>eudicotyledons</taxon>
        <taxon>Gunneridae</taxon>
        <taxon>Pentapetalae</taxon>
        <taxon>rosids</taxon>
        <taxon>fabids</taxon>
        <taxon>Malpighiales</taxon>
        <taxon>Linaceae</taxon>
        <taxon>Linum</taxon>
    </lineage>
</organism>
<dbReference type="EMBL" id="OZ034820">
    <property type="protein sequence ID" value="CAL1403222.1"/>
    <property type="molecule type" value="Genomic_DNA"/>
</dbReference>
<dbReference type="InterPro" id="IPR002738">
    <property type="entry name" value="RNase_P_p30"/>
</dbReference>
<dbReference type="Gene3D" id="3.20.20.140">
    <property type="entry name" value="Metal-dependent hydrolases"/>
    <property type="match status" value="1"/>
</dbReference>
<keyword evidence="8" id="KW-1185">Reference proteome</keyword>
<protein>
    <submittedName>
        <fullName evidence="7">Uncharacterized protein</fullName>
    </submittedName>
</protein>
<evidence type="ECO:0000256" key="6">
    <source>
        <dbReference type="SAM" id="MobiDB-lite"/>
    </source>
</evidence>
<name>A0AAV2FZ31_9ROSI</name>
<evidence type="ECO:0000313" key="7">
    <source>
        <dbReference type="EMBL" id="CAL1403222.1"/>
    </source>
</evidence>
<proteinExistence type="inferred from homology"/>
<gene>
    <name evidence="7" type="ORF">LTRI10_LOCUS43168</name>
</gene>
<dbReference type="PANTHER" id="PTHR13031">
    <property type="entry name" value="RIBONUCLEASE P SUBUNIT P30"/>
    <property type="match status" value="1"/>
</dbReference>
<feature type="compositionally biased region" description="Polar residues" evidence="6">
    <location>
        <begin position="578"/>
        <end position="591"/>
    </location>
</feature>
<evidence type="ECO:0000256" key="1">
    <source>
        <dbReference type="ARBA" id="ARBA00004123"/>
    </source>
</evidence>
<keyword evidence="4" id="KW-0378">Hydrolase</keyword>
<feature type="region of interest" description="Disordered" evidence="6">
    <location>
        <begin position="578"/>
        <end position="617"/>
    </location>
</feature>
<evidence type="ECO:0000313" key="8">
    <source>
        <dbReference type="Proteomes" id="UP001497516"/>
    </source>
</evidence>
<evidence type="ECO:0000256" key="3">
    <source>
        <dbReference type="ARBA" id="ARBA00022694"/>
    </source>
</evidence>
<dbReference type="GO" id="GO:0016787">
    <property type="term" value="F:hydrolase activity"/>
    <property type="evidence" value="ECO:0007669"/>
    <property type="project" value="UniProtKB-KW"/>
</dbReference>